<dbReference type="InterPro" id="IPR036179">
    <property type="entry name" value="Ig-like_dom_sf"/>
</dbReference>
<name>A0A834FBN4_ORYME</name>
<reference evidence="1" key="1">
    <citation type="journal article" name="BMC Genomics">
        <title>Long-read sequencing and de novo genome assembly of marine medaka (Oryzias melastigma).</title>
        <authorList>
            <person name="Liang P."/>
            <person name="Saqib H.S.A."/>
            <person name="Ni X."/>
            <person name="Shen Y."/>
        </authorList>
    </citation>
    <scope>NUCLEOTIDE SEQUENCE</scope>
    <source>
        <strain evidence="1">Bigg-433</strain>
    </source>
</reference>
<dbReference type="SUPFAM" id="SSF48726">
    <property type="entry name" value="Immunoglobulin"/>
    <property type="match status" value="1"/>
</dbReference>
<dbReference type="EMBL" id="WKFB01000288">
    <property type="protein sequence ID" value="KAF6728204.1"/>
    <property type="molecule type" value="Genomic_DNA"/>
</dbReference>
<dbReference type="AlphaFoldDB" id="A0A834FBN4"/>
<proteinExistence type="predicted"/>
<sequence length="87" mass="10155">AVLTFEPQRSIYYIGEYLTFKCDMRVGGTDDWEYILYKSGDPFYGYYTNPVFSFPLDEHHSGDYQCCGRWKGSDHEKCSNRVSINVS</sequence>
<evidence type="ECO:0008006" key="3">
    <source>
        <dbReference type="Google" id="ProtNLM"/>
    </source>
</evidence>
<dbReference type="InterPro" id="IPR013783">
    <property type="entry name" value="Ig-like_fold"/>
</dbReference>
<dbReference type="Proteomes" id="UP000646548">
    <property type="component" value="Unassembled WGS sequence"/>
</dbReference>
<accession>A0A834FBN4</accession>
<evidence type="ECO:0000313" key="2">
    <source>
        <dbReference type="Proteomes" id="UP000646548"/>
    </source>
</evidence>
<evidence type="ECO:0000313" key="1">
    <source>
        <dbReference type="EMBL" id="KAF6728204.1"/>
    </source>
</evidence>
<feature type="non-terminal residue" evidence="1">
    <location>
        <position position="1"/>
    </location>
</feature>
<comment type="caution">
    <text evidence="1">The sequence shown here is derived from an EMBL/GenBank/DDBJ whole genome shotgun (WGS) entry which is preliminary data.</text>
</comment>
<dbReference type="Pfam" id="PF13895">
    <property type="entry name" value="Ig_2"/>
    <property type="match status" value="1"/>
</dbReference>
<feature type="non-terminal residue" evidence="1">
    <location>
        <position position="87"/>
    </location>
</feature>
<gene>
    <name evidence="1" type="ORF">FQA47_004285</name>
</gene>
<protein>
    <recommendedName>
        <fullName evidence="3">Immunoglobulin V-set domain-containing protein</fullName>
    </recommendedName>
</protein>
<dbReference type="Gene3D" id="2.60.40.10">
    <property type="entry name" value="Immunoglobulins"/>
    <property type="match status" value="1"/>
</dbReference>
<organism evidence="1 2">
    <name type="scientific">Oryzias melastigma</name>
    <name type="common">Marine medaka</name>
    <dbReference type="NCBI Taxonomy" id="30732"/>
    <lineage>
        <taxon>Eukaryota</taxon>
        <taxon>Metazoa</taxon>
        <taxon>Chordata</taxon>
        <taxon>Craniata</taxon>
        <taxon>Vertebrata</taxon>
        <taxon>Euteleostomi</taxon>
        <taxon>Actinopterygii</taxon>
        <taxon>Neopterygii</taxon>
        <taxon>Teleostei</taxon>
        <taxon>Neoteleostei</taxon>
        <taxon>Acanthomorphata</taxon>
        <taxon>Ovalentaria</taxon>
        <taxon>Atherinomorphae</taxon>
        <taxon>Beloniformes</taxon>
        <taxon>Adrianichthyidae</taxon>
        <taxon>Oryziinae</taxon>
        <taxon>Oryzias</taxon>
    </lineage>
</organism>